<dbReference type="OrthoDB" id="484097at2759"/>
<accession>C5LN83</accession>
<feature type="compositionally biased region" description="Acidic residues" evidence="1">
    <location>
        <begin position="150"/>
        <end position="167"/>
    </location>
</feature>
<organism evidence="3">
    <name type="scientific">Perkinsus marinus (strain ATCC 50983 / TXsc)</name>
    <dbReference type="NCBI Taxonomy" id="423536"/>
    <lineage>
        <taxon>Eukaryota</taxon>
        <taxon>Sar</taxon>
        <taxon>Alveolata</taxon>
        <taxon>Perkinsozoa</taxon>
        <taxon>Perkinsea</taxon>
        <taxon>Perkinsida</taxon>
        <taxon>Perkinsidae</taxon>
        <taxon>Perkinsus</taxon>
    </lineage>
</organism>
<dbReference type="EMBL" id="GG683716">
    <property type="protein sequence ID" value="EER01817.1"/>
    <property type="molecule type" value="Genomic_DNA"/>
</dbReference>
<name>C5LN83_PERM5</name>
<dbReference type="Proteomes" id="UP000007800">
    <property type="component" value="Unassembled WGS sequence"/>
</dbReference>
<dbReference type="InParanoid" id="C5LN83"/>
<reference evidence="2 3" key="1">
    <citation type="submission" date="2008-07" db="EMBL/GenBank/DDBJ databases">
        <authorList>
            <person name="El-Sayed N."/>
            <person name="Caler E."/>
            <person name="Inman J."/>
            <person name="Amedeo P."/>
            <person name="Hass B."/>
            <person name="Wortman J."/>
        </authorList>
    </citation>
    <scope>NUCLEOTIDE SEQUENCE [LARGE SCALE GENOMIC DNA]</scope>
    <source>
        <strain evidence="3">ATCC 50983 / TXsc</strain>
    </source>
</reference>
<dbReference type="GeneID" id="9040418"/>
<feature type="region of interest" description="Disordered" evidence="1">
    <location>
        <begin position="142"/>
        <end position="167"/>
    </location>
</feature>
<dbReference type="AlphaFoldDB" id="C5LN83"/>
<evidence type="ECO:0000313" key="3">
    <source>
        <dbReference type="Proteomes" id="UP000007800"/>
    </source>
</evidence>
<dbReference type="OMA" id="DSEWPRP"/>
<evidence type="ECO:0000256" key="1">
    <source>
        <dbReference type="SAM" id="MobiDB-lite"/>
    </source>
</evidence>
<sequence>MSVSISTNRVVPQGAEPDEPSVDSHFGRASKPCSDEKQQKRTANCPIDRGNRRRMIRGAELVIRRPRPPRLAPTDEEEAAQRVAISPTGRVNADALTKKCVDELGDDSAIPTPSTSTDSPASSKEGSLNSSMLEYLLFELSSSSSASDHDTDEVLFDGFISDDDTPR</sequence>
<protein>
    <submittedName>
        <fullName evidence="2">Uncharacterized protein</fullName>
    </submittedName>
</protein>
<proteinExistence type="predicted"/>
<feature type="compositionally biased region" description="Polar residues" evidence="1">
    <location>
        <begin position="1"/>
        <end position="10"/>
    </location>
</feature>
<keyword evidence="3" id="KW-1185">Reference proteome</keyword>
<dbReference type="RefSeq" id="XP_002769099.1">
    <property type="nucleotide sequence ID" value="XM_002769053.1"/>
</dbReference>
<feature type="compositionally biased region" description="Low complexity" evidence="1">
    <location>
        <begin position="107"/>
        <end position="123"/>
    </location>
</feature>
<feature type="region of interest" description="Disordered" evidence="1">
    <location>
        <begin position="1"/>
        <end position="127"/>
    </location>
</feature>
<evidence type="ECO:0000313" key="2">
    <source>
        <dbReference type="EMBL" id="EER01817.1"/>
    </source>
</evidence>
<gene>
    <name evidence="2" type="ORF">Pmar_PMAR012975</name>
</gene>